<proteinExistence type="predicted"/>
<sequence length="166" mass="16279">MGAAHLGEEARDALRALGARGLTLATAESLTGGMIGAAVTSVPGASAVYRGGVVAYATGVKAGLLGVDPGLLARHGAVHPDVAAAMAEGARSALAADTGLAVTGVAGPEPQDGMPVGRVYIAVATTGGRTAGLRLDLDGDRELIRFHTALSALSLLTSTITGEPGK</sequence>
<evidence type="ECO:0000313" key="3">
    <source>
        <dbReference type="Proteomes" id="UP000572635"/>
    </source>
</evidence>
<gene>
    <name evidence="2" type="ORF">HDA36_002287</name>
</gene>
<evidence type="ECO:0000313" key="2">
    <source>
        <dbReference type="EMBL" id="MBB5432203.1"/>
    </source>
</evidence>
<dbReference type="Gene3D" id="3.90.950.20">
    <property type="entry name" value="CinA-like"/>
    <property type="match status" value="1"/>
</dbReference>
<dbReference type="EMBL" id="JACHDB010000001">
    <property type="protein sequence ID" value="MBB5432203.1"/>
    <property type="molecule type" value="Genomic_DNA"/>
</dbReference>
<dbReference type="InterPro" id="IPR036653">
    <property type="entry name" value="CinA-like_C"/>
</dbReference>
<dbReference type="Proteomes" id="UP000572635">
    <property type="component" value="Unassembled WGS sequence"/>
</dbReference>
<dbReference type="Pfam" id="PF02464">
    <property type="entry name" value="CinA"/>
    <property type="match status" value="1"/>
</dbReference>
<dbReference type="NCBIfam" id="TIGR00199">
    <property type="entry name" value="PncC_domain"/>
    <property type="match status" value="1"/>
</dbReference>
<protein>
    <submittedName>
        <fullName evidence="2">Nicotinamide-nucleotide amidase</fullName>
        <ecNumber evidence="2">3.5.1.42</ecNumber>
    </submittedName>
</protein>
<comment type="caution">
    <text evidence="2">The sequence shown here is derived from an EMBL/GenBank/DDBJ whole genome shotgun (WGS) entry which is preliminary data.</text>
</comment>
<dbReference type="InterPro" id="IPR008136">
    <property type="entry name" value="CinA_C"/>
</dbReference>
<name>A0A7W8VDN5_9ACTN</name>
<dbReference type="RefSeq" id="WP_184391803.1">
    <property type="nucleotide sequence ID" value="NZ_BAAAJD010000101.1"/>
</dbReference>
<dbReference type="GO" id="GO:0019159">
    <property type="term" value="F:nicotinamide-nucleotide amidase activity"/>
    <property type="evidence" value="ECO:0007669"/>
    <property type="project" value="UniProtKB-EC"/>
</dbReference>
<keyword evidence="3" id="KW-1185">Reference proteome</keyword>
<reference evidence="2 3" key="1">
    <citation type="submission" date="2020-08" db="EMBL/GenBank/DDBJ databases">
        <title>Sequencing the genomes of 1000 actinobacteria strains.</title>
        <authorList>
            <person name="Klenk H.-P."/>
        </authorList>
    </citation>
    <scope>NUCLEOTIDE SEQUENCE [LARGE SCALE GENOMIC DNA]</scope>
    <source>
        <strain evidence="2 3">DSM 44551</strain>
    </source>
</reference>
<organism evidence="2 3">
    <name type="scientific">Nocardiopsis composta</name>
    <dbReference type="NCBI Taxonomy" id="157465"/>
    <lineage>
        <taxon>Bacteria</taxon>
        <taxon>Bacillati</taxon>
        <taxon>Actinomycetota</taxon>
        <taxon>Actinomycetes</taxon>
        <taxon>Streptosporangiales</taxon>
        <taxon>Nocardiopsidaceae</taxon>
        <taxon>Nocardiopsis</taxon>
    </lineage>
</organism>
<evidence type="ECO:0000259" key="1">
    <source>
        <dbReference type="Pfam" id="PF02464"/>
    </source>
</evidence>
<dbReference type="SUPFAM" id="SSF142433">
    <property type="entry name" value="CinA-like"/>
    <property type="match status" value="1"/>
</dbReference>
<dbReference type="EC" id="3.5.1.42" evidence="2"/>
<accession>A0A7W8VDN5</accession>
<feature type="domain" description="CinA C-terminal" evidence="1">
    <location>
        <begin position="12"/>
        <end position="159"/>
    </location>
</feature>
<dbReference type="AlphaFoldDB" id="A0A7W8VDN5"/>
<keyword evidence="2" id="KW-0378">Hydrolase</keyword>